<dbReference type="RefSeq" id="WP_117274558.1">
    <property type="nucleotide sequence ID" value="NZ_LS992154.1"/>
</dbReference>
<evidence type="ECO:0000313" key="2">
    <source>
        <dbReference type="Proteomes" id="UP000258476"/>
    </source>
</evidence>
<organism evidence="1 2">
    <name type="scientific">Chlamydia poikilotherma</name>
    <dbReference type="NCBI Taxonomy" id="1967783"/>
    <lineage>
        <taxon>Bacteria</taxon>
        <taxon>Pseudomonadati</taxon>
        <taxon>Chlamydiota</taxon>
        <taxon>Chlamydiia</taxon>
        <taxon>Chlamydiales</taxon>
        <taxon>Chlamydiaceae</taxon>
        <taxon>Chlamydia/Chlamydophila group</taxon>
        <taxon>Chlamydia</taxon>
    </lineage>
</organism>
<sequence length="153" mass="17694">MGNIDDLKLYICRLKFPGEKEVIRYSLNPENIRESGEEELFSNPIEVSGNLEKIDNEQWILSLSVSTQLGLHCCVCDKNFLYSVDSIEISHLICHEDVKSGVFDCKDLIRQELLLESDHFQECKKDGCPERVNIVQFLEDRKRIKGETPFDNL</sequence>
<name>A0A3B0PTJ0_9CHLA</name>
<accession>A0A3B0PTJ0</accession>
<reference evidence="2" key="1">
    <citation type="submission" date="2017-11" db="EMBL/GenBank/DDBJ databases">
        <authorList>
            <person name="Seth-Smith MB H."/>
        </authorList>
    </citation>
    <scope>NUCLEOTIDE SEQUENCE [LARGE SCALE GENOMIC DNA]</scope>
</reference>
<dbReference type="Proteomes" id="UP000258476">
    <property type="component" value="Chromosome"/>
</dbReference>
<keyword evidence="2" id="KW-1185">Reference proteome</keyword>
<dbReference type="EMBL" id="LS992154">
    <property type="protein sequence ID" value="SYX09271.1"/>
    <property type="molecule type" value="Genomic_DNA"/>
</dbReference>
<evidence type="ECO:0000313" key="1">
    <source>
        <dbReference type="EMBL" id="SYX09271.1"/>
    </source>
</evidence>
<dbReference type="KEGG" id="chla:C834K_0831"/>
<gene>
    <name evidence="1" type="ORF">C834K_0831</name>
</gene>
<protein>
    <submittedName>
        <fullName evidence="1">Uncharacterized protein</fullName>
    </submittedName>
</protein>
<proteinExistence type="predicted"/>
<dbReference type="OrthoDB" id="18926at2"/>
<dbReference type="AlphaFoldDB" id="A0A3B0PTJ0"/>